<proteinExistence type="predicted"/>
<organism evidence="2 3">
    <name type="scientific">Crossiella equi</name>
    <dbReference type="NCBI Taxonomy" id="130796"/>
    <lineage>
        <taxon>Bacteria</taxon>
        <taxon>Bacillati</taxon>
        <taxon>Actinomycetota</taxon>
        <taxon>Actinomycetes</taxon>
        <taxon>Pseudonocardiales</taxon>
        <taxon>Pseudonocardiaceae</taxon>
        <taxon>Crossiella</taxon>
    </lineage>
</organism>
<name>A0ABS5A9U1_9PSEU</name>
<evidence type="ECO:0000256" key="1">
    <source>
        <dbReference type="SAM" id="Phobius"/>
    </source>
</evidence>
<dbReference type="InterPro" id="IPR021354">
    <property type="entry name" value="DUF2975"/>
</dbReference>
<feature type="transmembrane region" description="Helical" evidence="1">
    <location>
        <begin position="53"/>
        <end position="76"/>
    </location>
</feature>
<accession>A0ABS5A9U1</accession>
<keyword evidence="1" id="KW-0812">Transmembrane</keyword>
<feature type="transmembrane region" description="Helical" evidence="1">
    <location>
        <begin position="119"/>
        <end position="145"/>
    </location>
</feature>
<sequence length="159" mass="17745">MFTVQRVILPLRVFLVALFGILLVLQTLSFPGQFAHMAETQPEQAYLRWPLTALAVFCLLCAEATVVATWKLLTLVKKDRIFTEGSMIWVDLIVWALSAVWLVLVGFFVTVVINADDPGMPMVLLLLTTALTVFILVVMILRALLGQATQLRSDLDEVI</sequence>
<dbReference type="EMBL" id="JAGIOO010000001">
    <property type="protein sequence ID" value="MBP2473336.1"/>
    <property type="molecule type" value="Genomic_DNA"/>
</dbReference>
<keyword evidence="1" id="KW-0472">Membrane</keyword>
<evidence type="ECO:0000313" key="2">
    <source>
        <dbReference type="EMBL" id="MBP2473336.1"/>
    </source>
</evidence>
<protein>
    <recommendedName>
        <fullName evidence="4">DUF2975 domain-containing protein</fullName>
    </recommendedName>
</protein>
<gene>
    <name evidence="2" type="ORF">JOF53_002208</name>
</gene>
<evidence type="ECO:0000313" key="3">
    <source>
        <dbReference type="Proteomes" id="UP001519363"/>
    </source>
</evidence>
<dbReference type="Pfam" id="PF11188">
    <property type="entry name" value="DUF2975"/>
    <property type="match status" value="1"/>
</dbReference>
<keyword evidence="1" id="KW-1133">Transmembrane helix</keyword>
<dbReference type="Proteomes" id="UP001519363">
    <property type="component" value="Unassembled WGS sequence"/>
</dbReference>
<keyword evidence="3" id="KW-1185">Reference proteome</keyword>
<reference evidence="2 3" key="1">
    <citation type="submission" date="2021-03" db="EMBL/GenBank/DDBJ databases">
        <title>Sequencing the genomes of 1000 actinobacteria strains.</title>
        <authorList>
            <person name="Klenk H.-P."/>
        </authorList>
    </citation>
    <scope>NUCLEOTIDE SEQUENCE [LARGE SCALE GENOMIC DNA]</scope>
    <source>
        <strain evidence="2 3">DSM 44580</strain>
    </source>
</reference>
<comment type="caution">
    <text evidence="2">The sequence shown here is derived from an EMBL/GenBank/DDBJ whole genome shotgun (WGS) entry which is preliminary data.</text>
</comment>
<feature type="transmembrane region" description="Helical" evidence="1">
    <location>
        <begin position="88"/>
        <end position="113"/>
    </location>
</feature>
<evidence type="ECO:0008006" key="4">
    <source>
        <dbReference type="Google" id="ProtNLM"/>
    </source>
</evidence>
<dbReference type="RefSeq" id="WP_086787070.1">
    <property type="nucleotide sequence ID" value="NZ_JAGIOO010000001.1"/>
</dbReference>